<evidence type="ECO:0000259" key="1">
    <source>
        <dbReference type="Pfam" id="PF12680"/>
    </source>
</evidence>
<dbReference type="OrthoDB" id="9797498at2"/>
<gene>
    <name evidence="3" type="ORF">AWH56_023855</name>
    <name evidence="2" type="ORF">AWH56_12945</name>
</gene>
<dbReference type="EMBL" id="CP063356">
    <property type="protein sequence ID" value="QOY35663.1"/>
    <property type="molecule type" value="Genomic_DNA"/>
</dbReference>
<dbReference type="InterPro" id="IPR032710">
    <property type="entry name" value="NTF2-like_dom_sf"/>
</dbReference>
<feature type="domain" description="SnoaL-like" evidence="1">
    <location>
        <begin position="9"/>
        <end position="107"/>
    </location>
</feature>
<dbReference type="EMBL" id="LQXD01000112">
    <property type="protein sequence ID" value="OIJ14574.1"/>
    <property type="molecule type" value="Genomic_DNA"/>
</dbReference>
<dbReference type="Gene3D" id="3.10.450.50">
    <property type="match status" value="1"/>
</dbReference>
<reference evidence="2 4" key="1">
    <citation type="submission" date="2016-10" db="EMBL/GenBank/DDBJ databases">
        <title>Draft genome sequences of four alkaliphilic bacteria belonging to the Anaerobacillus genus.</title>
        <authorList>
            <person name="Bassil N.M."/>
            <person name="Lloyd J.R."/>
        </authorList>
    </citation>
    <scope>NUCLEOTIDE SEQUENCE [LARGE SCALE GENOMIC DNA]</scope>
    <source>
        <strain evidence="2 4">NB2006</strain>
    </source>
</reference>
<evidence type="ECO:0000313" key="4">
    <source>
        <dbReference type="Proteomes" id="UP000180175"/>
    </source>
</evidence>
<protein>
    <submittedName>
        <fullName evidence="3">Nuclear transport factor 2 family protein</fullName>
    </submittedName>
</protein>
<proteinExistence type="predicted"/>
<dbReference type="KEGG" id="aia:AWH56_023855"/>
<dbReference type="AlphaFoldDB" id="A0A1S2LQG5"/>
<dbReference type="Pfam" id="PF12680">
    <property type="entry name" value="SnoaL_2"/>
    <property type="match status" value="1"/>
</dbReference>
<evidence type="ECO:0000313" key="2">
    <source>
        <dbReference type="EMBL" id="OIJ14574.1"/>
    </source>
</evidence>
<evidence type="ECO:0000313" key="3">
    <source>
        <dbReference type="EMBL" id="QOY35663.1"/>
    </source>
</evidence>
<dbReference type="RefSeq" id="WP_071317508.1">
    <property type="nucleotide sequence ID" value="NZ_CP063356.2"/>
</dbReference>
<organism evidence="2 4">
    <name type="scientific">Anaerobacillus isosaccharinicus</name>
    <dbReference type="NCBI Taxonomy" id="1532552"/>
    <lineage>
        <taxon>Bacteria</taxon>
        <taxon>Bacillati</taxon>
        <taxon>Bacillota</taxon>
        <taxon>Bacilli</taxon>
        <taxon>Bacillales</taxon>
        <taxon>Bacillaceae</taxon>
        <taxon>Anaerobacillus</taxon>
    </lineage>
</organism>
<reference evidence="3 4" key="2">
    <citation type="journal article" date="2017" name="Genome Announc.">
        <title>Draft Genome Sequences of Four Alkaliphilic Bacteria Belonging to the Anaerobacillus Genus.</title>
        <authorList>
            <person name="Bassil N.M."/>
            <person name="Lloyd J.R."/>
        </authorList>
    </citation>
    <scope>NUCLEOTIDE SEQUENCE [LARGE SCALE GENOMIC DNA]</scope>
    <source>
        <strain evidence="3 4">NB2006</strain>
    </source>
</reference>
<dbReference type="InterPro" id="IPR037401">
    <property type="entry name" value="SnoaL-like"/>
</dbReference>
<sequence>MTNIAAPAQKQLDAYNSRNLDEFMECYSETCFVEDGAGNVLMENKEAMRKRYELLFAESPDLHCRLVSRIVLESYVLDEERVTGSRGSKEERHVVAVYKIENGLITHVRFLY</sequence>
<reference evidence="3 4" key="3">
    <citation type="journal article" date="2019" name="Int. J. Syst. Evol. Microbiol.">
        <title>Anaerobacillus isosaccharinicus sp. nov., an alkaliphilic bacterium which degrades isosaccharinic acid.</title>
        <authorList>
            <person name="Bassil N.M."/>
            <person name="Lloyd J.R."/>
        </authorList>
    </citation>
    <scope>NUCLEOTIDE SEQUENCE [LARGE SCALE GENOMIC DNA]</scope>
    <source>
        <strain evidence="3 4">NB2006</strain>
    </source>
</reference>
<accession>A0A1S2LQG5</accession>
<keyword evidence="4" id="KW-1185">Reference proteome</keyword>
<dbReference type="Proteomes" id="UP000180175">
    <property type="component" value="Chromosome"/>
</dbReference>
<name>A0A1S2LQG5_9BACI</name>
<reference evidence="3" key="4">
    <citation type="submission" date="2020-10" db="EMBL/GenBank/DDBJ databases">
        <authorList>
            <person name="Bassil N.M."/>
            <person name="Lloyd J.R."/>
        </authorList>
    </citation>
    <scope>NUCLEOTIDE SEQUENCE</scope>
    <source>
        <strain evidence="3">NB2006</strain>
    </source>
</reference>
<dbReference type="SUPFAM" id="SSF54427">
    <property type="entry name" value="NTF2-like"/>
    <property type="match status" value="1"/>
</dbReference>